<dbReference type="AlphaFoldDB" id="A0A1C7N715"/>
<proteinExistence type="predicted"/>
<dbReference type="OrthoDB" id="2279365at2759"/>
<dbReference type="Proteomes" id="UP000093000">
    <property type="component" value="Unassembled WGS sequence"/>
</dbReference>
<evidence type="ECO:0000256" key="1">
    <source>
        <dbReference type="SAM" id="MobiDB-lite"/>
    </source>
</evidence>
<sequence length="346" mass="39299">MPPKTANKKKLAANDNHRKINTYFKPTPKEPIKRKLETNENSELHEESHKRTPSPPNTKPMESKKGLSIQNRPVLRDINPAQSLNPEAKSDTHSIRPTFAVLSDADIERGLEKATTPPISIYCDEKPIFVYRDSQESDKTRNTHKQALNTQTIPDSESQWTEDTHSPLHVFEDEEPFEISASQVQEKADYEKYGSRKRKTDENAAEQRPEEDEDSNFEDSDLFTKTVDTTVRFRPTSVEQDKSEDEEDDLFFSSALQPNIGGSTFFDDEKDDTYIDHHEFSVASDYADPELEFSIGEDEQPTLSPEVVEAVSQVHVPYPNPRGKDILEKLDLSPSSSSSVDDELPT</sequence>
<feature type="compositionally biased region" description="Acidic residues" evidence="1">
    <location>
        <begin position="209"/>
        <end position="221"/>
    </location>
</feature>
<dbReference type="EMBL" id="LUGH01000517">
    <property type="protein sequence ID" value="OBZ84379.1"/>
    <property type="molecule type" value="Genomic_DNA"/>
</dbReference>
<reference evidence="2 3" key="1">
    <citation type="submission" date="2016-03" db="EMBL/GenBank/DDBJ databases">
        <title>Choanephora cucurbitarum.</title>
        <authorList>
            <person name="Min B."/>
            <person name="Park H."/>
            <person name="Park J.-H."/>
            <person name="Shin H.-D."/>
            <person name="Choi I.-G."/>
        </authorList>
    </citation>
    <scope>NUCLEOTIDE SEQUENCE [LARGE SCALE GENOMIC DNA]</scope>
    <source>
        <strain evidence="2 3">KUS-F28377</strain>
    </source>
</reference>
<gene>
    <name evidence="2" type="ORF">A0J61_07564</name>
</gene>
<feature type="region of interest" description="Disordered" evidence="1">
    <location>
        <begin position="1"/>
        <end position="73"/>
    </location>
</feature>
<organism evidence="2 3">
    <name type="scientific">Choanephora cucurbitarum</name>
    <dbReference type="NCBI Taxonomy" id="101091"/>
    <lineage>
        <taxon>Eukaryota</taxon>
        <taxon>Fungi</taxon>
        <taxon>Fungi incertae sedis</taxon>
        <taxon>Mucoromycota</taxon>
        <taxon>Mucoromycotina</taxon>
        <taxon>Mucoromycetes</taxon>
        <taxon>Mucorales</taxon>
        <taxon>Mucorineae</taxon>
        <taxon>Choanephoraceae</taxon>
        <taxon>Choanephoroideae</taxon>
        <taxon>Choanephora</taxon>
    </lineage>
</organism>
<evidence type="ECO:0000313" key="3">
    <source>
        <dbReference type="Proteomes" id="UP000093000"/>
    </source>
</evidence>
<name>A0A1C7N715_9FUNG</name>
<accession>A0A1C7N715</accession>
<feature type="compositionally biased region" description="Basic residues" evidence="1">
    <location>
        <begin position="1"/>
        <end position="11"/>
    </location>
</feature>
<feature type="compositionally biased region" description="Basic and acidic residues" evidence="1">
    <location>
        <begin position="27"/>
        <end position="50"/>
    </location>
</feature>
<keyword evidence="3" id="KW-1185">Reference proteome</keyword>
<feature type="region of interest" description="Disordered" evidence="1">
    <location>
        <begin position="318"/>
        <end position="346"/>
    </location>
</feature>
<feature type="region of interest" description="Disordered" evidence="1">
    <location>
        <begin position="133"/>
        <end position="224"/>
    </location>
</feature>
<dbReference type="InParanoid" id="A0A1C7N715"/>
<comment type="caution">
    <text evidence="2">The sequence shown here is derived from an EMBL/GenBank/DDBJ whole genome shotgun (WGS) entry which is preliminary data.</text>
</comment>
<evidence type="ECO:0000313" key="2">
    <source>
        <dbReference type="EMBL" id="OBZ84379.1"/>
    </source>
</evidence>
<feature type="compositionally biased region" description="Polar residues" evidence="1">
    <location>
        <begin position="145"/>
        <end position="161"/>
    </location>
</feature>
<feature type="compositionally biased region" description="Basic and acidic residues" evidence="1">
    <location>
        <begin position="322"/>
        <end position="331"/>
    </location>
</feature>
<protein>
    <submittedName>
        <fullName evidence="2">Uncharacterized protein</fullName>
    </submittedName>
</protein>
<feature type="compositionally biased region" description="Basic and acidic residues" evidence="1">
    <location>
        <begin position="186"/>
        <end position="208"/>
    </location>
</feature>